<dbReference type="EMBL" id="JXTB01000075">
    <property type="protein sequence ID" value="PON67048.1"/>
    <property type="molecule type" value="Genomic_DNA"/>
</dbReference>
<sequence>MRPSKLLDRLSTINDGRSPMVLGISP</sequence>
<proteinExistence type="predicted"/>
<gene>
    <name evidence="1" type="ORF">PanWU01x14_106300</name>
</gene>
<dbReference type="Proteomes" id="UP000237105">
    <property type="component" value="Unassembled WGS sequence"/>
</dbReference>
<dbReference type="AlphaFoldDB" id="A0A2P5D179"/>
<name>A0A2P5D179_PARAD</name>
<keyword evidence="2" id="KW-1185">Reference proteome</keyword>
<evidence type="ECO:0000313" key="2">
    <source>
        <dbReference type="Proteomes" id="UP000237105"/>
    </source>
</evidence>
<reference evidence="2" key="1">
    <citation type="submission" date="2016-06" db="EMBL/GenBank/DDBJ databases">
        <title>Parallel loss of symbiosis genes in relatives of nitrogen-fixing non-legume Parasponia.</title>
        <authorList>
            <person name="Van Velzen R."/>
            <person name="Holmer R."/>
            <person name="Bu F."/>
            <person name="Rutten L."/>
            <person name="Van Zeijl A."/>
            <person name="Liu W."/>
            <person name="Santuari L."/>
            <person name="Cao Q."/>
            <person name="Sharma T."/>
            <person name="Shen D."/>
            <person name="Roswanjaya Y."/>
            <person name="Wardhani T."/>
            <person name="Kalhor M.S."/>
            <person name="Jansen J."/>
            <person name="Van den Hoogen J."/>
            <person name="Gungor B."/>
            <person name="Hartog M."/>
            <person name="Hontelez J."/>
            <person name="Verver J."/>
            <person name="Yang W.-C."/>
            <person name="Schijlen E."/>
            <person name="Repin R."/>
            <person name="Schilthuizen M."/>
            <person name="Schranz E."/>
            <person name="Heidstra R."/>
            <person name="Miyata K."/>
            <person name="Fedorova E."/>
            <person name="Kohlen W."/>
            <person name="Bisseling T."/>
            <person name="Smit S."/>
            <person name="Geurts R."/>
        </authorList>
    </citation>
    <scope>NUCLEOTIDE SEQUENCE [LARGE SCALE GENOMIC DNA]</scope>
    <source>
        <strain evidence="2">cv. WU1-14</strain>
    </source>
</reference>
<organism evidence="1 2">
    <name type="scientific">Parasponia andersonii</name>
    <name type="common">Sponia andersonii</name>
    <dbReference type="NCBI Taxonomy" id="3476"/>
    <lineage>
        <taxon>Eukaryota</taxon>
        <taxon>Viridiplantae</taxon>
        <taxon>Streptophyta</taxon>
        <taxon>Embryophyta</taxon>
        <taxon>Tracheophyta</taxon>
        <taxon>Spermatophyta</taxon>
        <taxon>Magnoliopsida</taxon>
        <taxon>eudicotyledons</taxon>
        <taxon>Gunneridae</taxon>
        <taxon>Pentapetalae</taxon>
        <taxon>rosids</taxon>
        <taxon>fabids</taxon>
        <taxon>Rosales</taxon>
        <taxon>Cannabaceae</taxon>
        <taxon>Parasponia</taxon>
    </lineage>
</organism>
<protein>
    <submittedName>
        <fullName evidence="1">Uncharacterized protein</fullName>
    </submittedName>
</protein>
<comment type="caution">
    <text evidence="1">The sequence shown here is derived from an EMBL/GenBank/DDBJ whole genome shotgun (WGS) entry which is preliminary data.</text>
</comment>
<evidence type="ECO:0000313" key="1">
    <source>
        <dbReference type="EMBL" id="PON67048.1"/>
    </source>
</evidence>
<accession>A0A2P5D179</accession>